<keyword evidence="3" id="KW-1185">Reference proteome</keyword>
<reference evidence="2" key="1">
    <citation type="submission" date="2020-08" db="EMBL/GenBank/DDBJ databases">
        <title>Whole genome shotgun sequence of Polymorphospora rubra NBRC 101157.</title>
        <authorList>
            <person name="Komaki H."/>
            <person name="Tamura T."/>
        </authorList>
    </citation>
    <scope>NUCLEOTIDE SEQUENCE</scope>
    <source>
        <strain evidence="2">NBRC 101157</strain>
    </source>
</reference>
<evidence type="ECO:0000313" key="3">
    <source>
        <dbReference type="Proteomes" id="UP000680866"/>
    </source>
</evidence>
<name>A0A810MWW4_9ACTN</name>
<sequence>MLPGPEHGEVSKDPSIVEPLERLPGLEARIIELPRDDAGFRRGNAGLRAEDADLRARLGQESSGSSRPPSSNGLAKPAPESWEYGNPH</sequence>
<feature type="region of interest" description="Disordered" evidence="1">
    <location>
        <begin position="33"/>
        <end position="88"/>
    </location>
</feature>
<gene>
    <name evidence="2" type="ORF">Prubr_27220</name>
</gene>
<dbReference type="KEGG" id="pry:Prubr_27220"/>
<organism evidence="2 3">
    <name type="scientific">Polymorphospora rubra</name>
    <dbReference type="NCBI Taxonomy" id="338584"/>
    <lineage>
        <taxon>Bacteria</taxon>
        <taxon>Bacillati</taxon>
        <taxon>Actinomycetota</taxon>
        <taxon>Actinomycetes</taxon>
        <taxon>Micromonosporales</taxon>
        <taxon>Micromonosporaceae</taxon>
        <taxon>Polymorphospora</taxon>
    </lineage>
</organism>
<accession>A0A810MWW4</accession>
<feature type="compositionally biased region" description="Low complexity" evidence="1">
    <location>
        <begin position="62"/>
        <end position="71"/>
    </location>
</feature>
<feature type="compositionally biased region" description="Basic and acidic residues" evidence="1">
    <location>
        <begin position="48"/>
        <end position="58"/>
    </location>
</feature>
<dbReference type="AlphaFoldDB" id="A0A810MWW4"/>
<evidence type="ECO:0000313" key="2">
    <source>
        <dbReference type="EMBL" id="BCJ65701.1"/>
    </source>
</evidence>
<proteinExistence type="predicted"/>
<dbReference type="Proteomes" id="UP000680866">
    <property type="component" value="Chromosome"/>
</dbReference>
<protein>
    <submittedName>
        <fullName evidence="2">Uncharacterized protein</fullName>
    </submittedName>
</protein>
<dbReference type="EMBL" id="AP023359">
    <property type="protein sequence ID" value="BCJ65701.1"/>
    <property type="molecule type" value="Genomic_DNA"/>
</dbReference>
<evidence type="ECO:0000256" key="1">
    <source>
        <dbReference type="SAM" id="MobiDB-lite"/>
    </source>
</evidence>